<dbReference type="InterPro" id="IPR029044">
    <property type="entry name" value="Nucleotide-diphossugar_trans"/>
</dbReference>
<reference evidence="8" key="1">
    <citation type="journal article" date="2019" name="Int. J. Syst. Evol. Microbiol.">
        <title>The Global Catalogue of Microorganisms (GCM) 10K type strain sequencing project: providing services to taxonomists for standard genome sequencing and annotation.</title>
        <authorList>
            <consortium name="The Broad Institute Genomics Platform"/>
            <consortium name="The Broad Institute Genome Sequencing Center for Infectious Disease"/>
            <person name="Wu L."/>
            <person name="Ma J."/>
        </authorList>
    </citation>
    <scope>NUCLEOTIDE SEQUENCE [LARGE SCALE GENOMIC DNA]</scope>
    <source>
        <strain evidence="8">JCM 16221</strain>
    </source>
</reference>
<dbReference type="InterPro" id="IPR023981">
    <property type="entry name" value="MftF"/>
</dbReference>
<keyword evidence="8" id="KW-1185">Reference proteome</keyword>
<sequence length="451" mass="48329">MSLHLEPDPGLQRWDEGRTVAGGSPFRISRLSPKGSELLDRWIAGEAVTEGHSLASRLVRSGALHPRYDRSPFGPADVTVVIPVHGPDPAELRSALEGLRVIVVDDGSPEPIPGAVRHETPRGPGAARNTGWRLAETPLVCFLDADTAPQPGWLDPLLKHFADPEVAAAAPRVRSAPGTSTQASYEATESPLDLGPQPGPVRPGCRIAYVPTAALLVRTETLSELGGFDESMRFGEDVDLVWRLTESHQARYEPEAVVRHAPRTGWPALLRQRFGYGSSAGPLGSRHGERVAPVRMSLWSVVTWLLVLLGRTRLAAVVTGAAAFLLARKLDAVGAPVTASLKLAVHGNLGAVRLLLQVCGRDWAPLAVPLLLCTRRGRRVLALVAARHLLDWHHRRPALDPLRFALARIAEDAAYGCGVLRGAIAARDGSALLPVLTDFGGRSSVPVGDRT</sequence>
<keyword evidence="3" id="KW-0328">Glycosyltransferase</keyword>
<dbReference type="RefSeq" id="WP_344135968.1">
    <property type="nucleotide sequence ID" value="NZ_BAAARA010000021.1"/>
</dbReference>
<dbReference type="Pfam" id="PF00535">
    <property type="entry name" value="Glycos_transf_2"/>
    <property type="match status" value="1"/>
</dbReference>
<evidence type="ECO:0000256" key="3">
    <source>
        <dbReference type="ARBA" id="ARBA00022676"/>
    </source>
</evidence>
<evidence type="ECO:0000256" key="4">
    <source>
        <dbReference type="ARBA" id="ARBA00022679"/>
    </source>
</evidence>
<name>A0ABP5TSP7_9PSEU</name>
<protein>
    <submittedName>
        <fullName evidence="7">Mycofactocin biosynthesis glycosyltransferase MftF</fullName>
    </submittedName>
</protein>
<comment type="caution">
    <text evidence="7">The sequence shown here is derived from an EMBL/GenBank/DDBJ whole genome shotgun (WGS) entry which is preliminary data.</text>
</comment>
<evidence type="ECO:0000256" key="2">
    <source>
        <dbReference type="ARBA" id="ARBA00006739"/>
    </source>
</evidence>
<feature type="domain" description="Glycosyltransferase 2-like" evidence="6">
    <location>
        <begin position="97"/>
        <end position="182"/>
    </location>
</feature>
<dbReference type="InterPro" id="IPR001173">
    <property type="entry name" value="Glyco_trans_2-like"/>
</dbReference>
<dbReference type="SUPFAM" id="SSF53448">
    <property type="entry name" value="Nucleotide-diphospho-sugar transferases"/>
    <property type="match status" value="1"/>
</dbReference>
<dbReference type="Gene3D" id="3.90.550.10">
    <property type="entry name" value="Spore Coat Polysaccharide Biosynthesis Protein SpsA, Chain A"/>
    <property type="match status" value="1"/>
</dbReference>
<evidence type="ECO:0000313" key="7">
    <source>
        <dbReference type="EMBL" id="GAA2359627.1"/>
    </source>
</evidence>
<evidence type="ECO:0000259" key="6">
    <source>
        <dbReference type="Pfam" id="PF00535"/>
    </source>
</evidence>
<evidence type="ECO:0000256" key="1">
    <source>
        <dbReference type="ARBA" id="ARBA00004776"/>
    </source>
</evidence>
<dbReference type="Proteomes" id="UP001501218">
    <property type="component" value="Unassembled WGS sequence"/>
</dbReference>
<dbReference type="EMBL" id="BAAARA010000021">
    <property type="protein sequence ID" value="GAA2359627.1"/>
    <property type="molecule type" value="Genomic_DNA"/>
</dbReference>
<feature type="compositionally biased region" description="Polar residues" evidence="5">
    <location>
        <begin position="178"/>
        <end position="187"/>
    </location>
</feature>
<proteinExistence type="inferred from homology"/>
<gene>
    <name evidence="7" type="primary">mftF</name>
    <name evidence="7" type="ORF">GCM10009854_43060</name>
</gene>
<feature type="region of interest" description="Disordered" evidence="5">
    <location>
        <begin position="170"/>
        <end position="196"/>
    </location>
</feature>
<dbReference type="NCBIfam" id="TIGR03965">
    <property type="entry name" value="mycofact_glyco"/>
    <property type="match status" value="1"/>
</dbReference>
<evidence type="ECO:0000256" key="5">
    <source>
        <dbReference type="SAM" id="MobiDB-lite"/>
    </source>
</evidence>
<comment type="similarity">
    <text evidence="2">Belongs to the glycosyltransferase 2 family.</text>
</comment>
<keyword evidence="4" id="KW-0808">Transferase</keyword>
<comment type="pathway">
    <text evidence="1">Cell wall biogenesis; cell wall polysaccharide biosynthesis.</text>
</comment>
<dbReference type="PANTHER" id="PTHR43179:SF12">
    <property type="entry name" value="GALACTOFURANOSYLTRANSFERASE GLFT2"/>
    <property type="match status" value="1"/>
</dbReference>
<feature type="region of interest" description="Disordered" evidence="5">
    <location>
        <begin position="1"/>
        <end position="26"/>
    </location>
</feature>
<dbReference type="PANTHER" id="PTHR43179">
    <property type="entry name" value="RHAMNOSYLTRANSFERASE WBBL"/>
    <property type="match status" value="1"/>
</dbReference>
<organism evidence="7 8">
    <name type="scientific">Saccharopolyspora halophila</name>
    <dbReference type="NCBI Taxonomy" id="405551"/>
    <lineage>
        <taxon>Bacteria</taxon>
        <taxon>Bacillati</taxon>
        <taxon>Actinomycetota</taxon>
        <taxon>Actinomycetes</taxon>
        <taxon>Pseudonocardiales</taxon>
        <taxon>Pseudonocardiaceae</taxon>
        <taxon>Saccharopolyspora</taxon>
    </lineage>
</organism>
<evidence type="ECO:0000313" key="8">
    <source>
        <dbReference type="Proteomes" id="UP001501218"/>
    </source>
</evidence>
<accession>A0ABP5TSP7</accession>